<keyword evidence="4" id="KW-0443">Lipid metabolism</keyword>
<sequence length="280" mass="28703">MGRLQDKVALVTGGTSGIGQRTVALFAAEGAKVVFTGRRAKLGEEVAAAIRAETGGEVRFVPGDMTVEAEVKGAVEAATGHYGRLDVLFNNAGAPAPGGGIEDIPWDGFQRAMDNLVGSVMLGMKHAAPVMRKQGAGSIINNGSVAASRAGYSSSIIYGAAKAAVVHLTKCVAMELGEEGVRVNAVSPGGIATGIFGKAAGMASEQAEGTAEPVRKALAGMQPIRRAGITDDIAYAALFLASDESTFVNAHELVVDGGLIAGRQWTPMQEGMKAMRSLFG</sequence>
<keyword evidence="5" id="KW-0753">Steroid metabolism</keyword>
<dbReference type="PANTHER" id="PTHR43180">
    <property type="entry name" value="3-OXOACYL-(ACYL-CARRIER-PROTEIN) REDUCTASE (AFU_ORTHOLOGUE AFUA_6G11210)"/>
    <property type="match status" value="1"/>
</dbReference>
<reference evidence="7" key="1">
    <citation type="journal article" date="2019" name="Int. J. Syst. Evol. Microbiol.">
        <title>The Global Catalogue of Microorganisms (GCM) 10K type strain sequencing project: providing services to taxonomists for standard genome sequencing and annotation.</title>
        <authorList>
            <consortium name="The Broad Institute Genomics Platform"/>
            <consortium name="The Broad Institute Genome Sequencing Center for Infectious Disease"/>
            <person name="Wu L."/>
            <person name="Ma J."/>
        </authorList>
    </citation>
    <scope>NUCLEOTIDE SEQUENCE [LARGE SCALE GENOMIC DNA]</scope>
    <source>
        <strain evidence="7">KCTC 42964</strain>
    </source>
</reference>
<keyword evidence="2 6" id="KW-0560">Oxidoreductase</keyword>
<dbReference type="PROSITE" id="PS00061">
    <property type="entry name" value="ADH_SHORT"/>
    <property type="match status" value="1"/>
</dbReference>
<dbReference type="Pfam" id="PF13561">
    <property type="entry name" value="adh_short_C2"/>
    <property type="match status" value="1"/>
</dbReference>
<comment type="caution">
    <text evidence="6">The sequence shown here is derived from an EMBL/GenBank/DDBJ whole genome shotgun (WGS) entry which is preliminary data.</text>
</comment>
<proteinExistence type="inferred from homology"/>
<protein>
    <submittedName>
        <fullName evidence="6">SDR family NAD(P)-dependent oxidoreductase</fullName>
        <ecNumber evidence="6">1.1.1.-</ecNumber>
    </submittedName>
</protein>
<comment type="similarity">
    <text evidence="1">Belongs to the short-chain dehydrogenases/reductases (SDR) family.</text>
</comment>
<keyword evidence="7" id="KW-1185">Reference proteome</keyword>
<dbReference type="EC" id="1.1.1.-" evidence="6"/>
<dbReference type="PRINTS" id="PR00081">
    <property type="entry name" value="GDHRDH"/>
</dbReference>
<dbReference type="InterPro" id="IPR002347">
    <property type="entry name" value="SDR_fam"/>
</dbReference>
<dbReference type="EMBL" id="JBHRTR010000015">
    <property type="protein sequence ID" value="MFC3226592.1"/>
    <property type="molecule type" value="Genomic_DNA"/>
</dbReference>
<dbReference type="PRINTS" id="PR00080">
    <property type="entry name" value="SDRFAMILY"/>
</dbReference>
<organism evidence="6 7">
    <name type="scientific">Marinibaculum pumilum</name>
    <dbReference type="NCBI Taxonomy" id="1766165"/>
    <lineage>
        <taxon>Bacteria</taxon>
        <taxon>Pseudomonadati</taxon>
        <taxon>Pseudomonadota</taxon>
        <taxon>Alphaproteobacteria</taxon>
        <taxon>Rhodospirillales</taxon>
        <taxon>Rhodospirillaceae</taxon>
        <taxon>Marinibaculum</taxon>
    </lineage>
</organism>
<evidence type="ECO:0000256" key="4">
    <source>
        <dbReference type="ARBA" id="ARBA00023098"/>
    </source>
</evidence>
<dbReference type="InterPro" id="IPR020904">
    <property type="entry name" value="Sc_DH/Rdtase_CS"/>
</dbReference>
<dbReference type="Gene3D" id="3.40.50.720">
    <property type="entry name" value="NAD(P)-binding Rossmann-like Domain"/>
    <property type="match status" value="1"/>
</dbReference>
<evidence type="ECO:0000256" key="3">
    <source>
        <dbReference type="ARBA" id="ARBA00023027"/>
    </source>
</evidence>
<keyword evidence="3" id="KW-0520">NAD</keyword>
<accession>A0ABV7KX63</accession>
<evidence type="ECO:0000313" key="6">
    <source>
        <dbReference type="EMBL" id="MFC3226592.1"/>
    </source>
</evidence>
<gene>
    <name evidence="6" type="ORF">ACFOGJ_05080</name>
</gene>
<dbReference type="SUPFAM" id="SSF51735">
    <property type="entry name" value="NAD(P)-binding Rossmann-fold domains"/>
    <property type="match status" value="1"/>
</dbReference>
<dbReference type="PANTHER" id="PTHR43180:SF28">
    <property type="entry name" value="NAD(P)-BINDING ROSSMANN-FOLD SUPERFAMILY PROTEIN"/>
    <property type="match status" value="1"/>
</dbReference>
<dbReference type="InterPro" id="IPR036291">
    <property type="entry name" value="NAD(P)-bd_dom_sf"/>
</dbReference>
<evidence type="ECO:0000256" key="1">
    <source>
        <dbReference type="ARBA" id="ARBA00006484"/>
    </source>
</evidence>
<dbReference type="Proteomes" id="UP001595528">
    <property type="component" value="Unassembled WGS sequence"/>
</dbReference>
<dbReference type="GO" id="GO:0016491">
    <property type="term" value="F:oxidoreductase activity"/>
    <property type="evidence" value="ECO:0007669"/>
    <property type="project" value="UniProtKB-KW"/>
</dbReference>
<evidence type="ECO:0000313" key="7">
    <source>
        <dbReference type="Proteomes" id="UP001595528"/>
    </source>
</evidence>
<evidence type="ECO:0000256" key="2">
    <source>
        <dbReference type="ARBA" id="ARBA00023002"/>
    </source>
</evidence>
<name>A0ABV7KX63_9PROT</name>
<dbReference type="RefSeq" id="WP_379898634.1">
    <property type="nucleotide sequence ID" value="NZ_JBHRTR010000015.1"/>
</dbReference>
<evidence type="ECO:0000256" key="5">
    <source>
        <dbReference type="ARBA" id="ARBA00023221"/>
    </source>
</evidence>